<reference evidence="11 12" key="1">
    <citation type="submission" date="2024-10" db="EMBL/GenBank/DDBJ databases">
        <title>Updated reference genomes for cyclostephanoid diatoms.</title>
        <authorList>
            <person name="Roberts W.R."/>
            <person name="Alverson A.J."/>
        </authorList>
    </citation>
    <scope>NUCLEOTIDE SEQUENCE [LARGE SCALE GENOMIC DNA]</scope>
    <source>
        <strain evidence="11 12">AJA010-31</strain>
    </source>
</reference>
<accession>A0ABD3PES6</accession>
<dbReference type="PROSITE" id="PS51257">
    <property type="entry name" value="PROKAR_LIPOPROTEIN"/>
    <property type="match status" value="1"/>
</dbReference>
<proteinExistence type="inferred from homology"/>
<keyword evidence="5" id="KW-0256">Endoplasmic reticulum</keyword>
<dbReference type="GO" id="GO:0003756">
    <property type="term" value="F:protein disulfide isomerase activity"/>
    <property type="evidence" value="ECO:0007669"/>
    <property type="project" value="UniProtKB-EC"/>
</dbReference>
<evidence type="ECO:0000313" key="11">
    <source>
        <dbReference type="EMBL" id="KAL3786372.1"/>
    </source>
</evidence>
<keyword evidence="7" id="KW-0676">Redox-active center</keyword>
<dbReference type="GO" id="GO:0005788">
    <property type="term" value="C:endoplasmic reticulum lumen"/>
    <property type="evidence" value="ECO:0007669"/>
    <property type="project" value="UniProtKB-SubCell"/>
</dbReference>
<evidence type="ECO:0000256" key="2">
    <source>
        <dbReference type="ARBA" id="ARBA00004319"/>
    </source>
</evidence>
<organism evidence="11 12">
    <name type="scientific">Cyclotella atomus</name>
    <dbReference type="NCBI Taxonomy" id="382360"/>
    <lineage>
        <taxon>Eukaryota</taxon>
        <taxon>Sar</taxon>
        <taxon>Stramenopiles</taxon>
        <taxon>Ochrophyta</taxon>
        <taxon>Bacillariophyta</taxon>
        <taxon>Coscinodiscophyceae</taxon>
        <taxon>Thalassiosirophycidae</taxon>
        <taxon>Stephanodiscales</taxon>
        <taxon>Stephanodiscaceae</taxon>
        <taxon>Cyclotella</taxon>
    </lineage>
</organism>
<dbReference type="EMBL" id="JALLPJ020000653">
    <property type="protein sequence ID" value="KAL3786372.1"/>
    <property type="molecule type" value="Genomic_DNA"/>
</dbReference>
<evidence type="ECO:0000256" key="9">
    <source>
        <dbReference type="SAM" id="SignalP"/>
    </source>
</evidence>
<dbReference type="Gene3D" id="3.40.30.10">
    <property type="entry name" value="Glutaredoxin"/>
    <property type="match status" value="1"/>
</dbReference>
<keyword evidence="12" id="KW-1185">Reference proteome</keyword>
<comment type="similarity">
    <text evidence="3">Belongs to the protein disulfide isomerase family.</text>
</comment>
<evidence type="ECO:0000256" key="8">
    <source>
        <dbReference type="SAM" id="MobiDB-lite"/>
    </source>
</evidence>
<evidence type="ECO:0000313" key="12">
    <source>
        <dbReference type="Proteomes" id="UP001530400"/>
    </source>
</evidence>
<keyword evidence="6" id="KW-0413">Isomerase</keyword>
<evidence type="ECO:0000256" key="5">
    <source>
        <dbReference type="ARBA" id="ARBA00022824"/>
    </source>
</evidence>
<dbReference type="InterPro" id="IPR013766">
    <property type="entry name" value="Thioredoxin_domain"/>
</dbReference>
<dbReference type="PANTHER" id="PTHR18929:SF132">
    <property type="entry name" value="PROTEIN DISULFIDE-ISOMERASE A3"/>
    <property type="match status" value="1"/>
</dbReference>
<feature type="region of interest" description="Disordered" evidence="8">
    <location>
        <begin position="32"/>
        <end position="89"/>
    </location>
</feature>
<evidence type="ECO:0000256" key="6">
    <source>
        <dbReference type="ARBA" id="ARBA00023235"/>
    </source>
</evidence>
<evidence type="ECO:0000256" key="4">
    <source>
        <dbReference type="ARBA" id="ARBA00012723"/>
    </source>
</evidence>
<name>A0ABD3PES6_9STRA</name>
<feature type="domain" description="Thioredoxin" evidence="10">
    <location>
        <begin position="795"/>
        <end position="884"/>
    </location>
</feature>
<dbReference type="AlphaFoldDB" id="A0ABD3PES6"/>
<protein>
    <recommendedName>
        <fullName evidence="4">protein disulfide-isomerase</fullName>
        <ecNumber evidence="4">5.3.4.1</ecNumber>
    </recommendedName>
</protein>
<comment type="catalytic activity">
    <reaction evidence="1">
        <text>Catalyzes the rearrangement of -S-S- bonds in proteins.</text>
        <dbReference type="EC" id="5.3.4.1"/>
    </reaction>
</comment>
<comment type="caution">
    <text evidence="11">The sequence shown here is derived from an EMBL/GenBank/DDBJ whole genome shotgun (WGS) entry which is preliminary data.</text>
</comment>
<gene>
    <name evidence="11" type="ORF">ACHAWO_005309</name>
</gene>
<dbReference type="PANTHER" id="PTHR18929">
    <property type="entry name" value="PROTEIN DISULFIDE ISOMERASE"/>
    <property type="match status" value="1"/>
</dbReference>
<dbReference type="SUPFAM" id="SSF52833">
    <property type="entry name" value="Thioredoxin-like"/>
    <property type="match status" value="1"/>
</dbReference>
<evidence type="ECO:0000259" key="10">
    <source>
        <dbReference type="Pfam" id="PF00085"/>
    </source>
</evidence>
<evidence type="ECO:0000256" key="1">
    <source>
        <dbReference type="ARBA" id="ARBA00001182"/>
    </source>
</evidence>
<feature type="chain" id="PRO_5044769356" description="protein disulfide-isomerase" evidence="9">
    <location>
        <begin position="25"/>
        <end position="942"/>
    </location>
</feature>
<comment type="subcellular location">
    <subcellularLocation>
        <location evidence="2">Endoplasmic reticulum lumen</location>
    </subcellularLocation>
</comment>
<dbReference type="EC" id="5.3.4.1" evidence="4"/>
<sequence length="942" mass="105698">MHRIARTIPAIVLLIAISLSCHRAVLVAPEDAAAHHEPSDETPGVEDQAAPDSDDIDLDINDNLFGDCSEEEEESSSCHEEAEGPVSEPIDYDAGYDVVEVDDAPNGEFDNEVIIDEDDGGQNEHFSFNPMGLQTWSDDNEFVQALVGGRLVLAIITAPWCEKGNAIIQQASHAAALLDDFFTPTEGDSINTIDLGLDPTIRLSKPLIGIIDSETFPPVLIESLGGVTSYPYLKCVLTYPDIGENEEKLQDESELDDGIVMWDYIGQKESANDLYESVLMYWYRFVLSNALERHPSTVTSRSPIFSFGTIDALHNFLGRHGDKLLRPPHARFRHERTNSLLHQVFDFFMGGKHRGISGVLNNSLEFDDGNINQQCAKGTREGCIGDFESTQEIDPYILFIQCRSGVQKDLSESGLEAEHEFNEFAEEMSHRKDVAFFTLMSEPLCNEWRARSESHGNGAVVIFRVRRFISYSNTFVEKEPTLSSFENNPTRLIRSITTNWSEALQLPPHAIYDPPTGASVSVPSDGKRMNIKLNIVDDPSDASQYVRSKMVPFVITQTTPTVLWFERHRAAQLAFAWYRKVHAVLVVDIGLSHQQQTDSVIPSDSSWSDETMIEEPVWPSKLNRSLATAQLLSSQRKAIQSFYNAALNHRNKRPYDDVIFLIVPSSETRILTKFGIDIWSPLDEAIFSQNGAADDEGFEQSNNAGYCSSGMPSSNVLPMMILTDSSGRSGKQPGRYYLCSNEILAASSTPFKYGGLVTEFLESFFDGTIEDPFIRSESLRPYNALWQNNRNQANVTILTGNRFESLVMEREESHSMLLFQTITCGHCKRFSVLWNEFSSLVQAMNWGGVIDVMKVDVSKNDIRHDQIDVWDVPSVYYFPANEKDNPIEVTWIGPKSNPQHDYDEGLSWIRSGLDLVEWIIRQGKLDVKLLVSLDESKNKPSS</sequence>
<dbReference type="InterPro" id="IPR036249">
    <property type="entry name" value="Thioredoxin-like_sf"/>
</dbReference>
<feature type="signal peptide" evidence="9">
    <location>
        <begin position="1"/>
        <end position="24"/>
    </location>
</feature>
<dbReference type="Pfam" id="PF00085">
    <property type="entry name" value="Thioredoxin"/>
    <property type="match status" value="1"/>
</dbReference>
<evidence type="ECO:0000256" key="7">
    <source>
        <dbReference type="ARBA" id="ARBA00023284"/>
    </source>
</evidence>
<keyword evidence="9" id="KW-0732">Signal</keyword>
<dbReference type="Proteomes" id="UP001530400">
    <property type="component" value="Unassembled WGS sequence"/>
</dbReference>
<evidence type="ECO:0000256" key="3">
    <source>
        <dbReference type="ARBA" id="ARBA00006347"/>
    </source>
</evidence>